<reference evidence="2" key="1">
    <citation type="submission" date="2016-10" db="EMBL/GenBank/DDBJ databases">
        <authorList>
            <person name="Varghese N."/>
            <person name="Submissions S."/>
        </authorList>
    </citation>
    <scope>NUCLEOTIDE SEQUENCE [LARGE SCALE GENOMIC DNA]</scope>
    <source>
        <strain evidence="2">DSM 18887</strain>
    </source>
</reference>
<sequence>MGNFISLKEMQISYQSDYLLIYINKLKIYAIDLHTLLAGKLTLFGASHHSGSIYGFIVGQTKPSAFAFTALSAEEANAIIG</sequence>
<evidence type="ECO:0000313" key="1">
    <source>
        <dbReference type="EMBL" id="SEQ09609.1"/>
    </source>
</evidence>
<gene>
    <name evidence="1" type="ORF">SAMN03080615_00398</name>
</gene>
<organism evidence="1 2">
    <name type="scientific">Amphritea atlantica</name>
    <dbReference type="NCBI Taxonomy" id="355243"/>
    <lineage>
        <taxon>Bacteria</taxon>
        <taxon>Pseudomonadati</taxon>
        <taxon>Pseudomonadota</taxon>
        <taxon>Gammaproteobacteria</taxon>
        <taxon>Oceanospirillales</taxon>
        <taxon>Oceanospirillaceae</taxon>
        <taxon>Amphritea</taxon>
    </lineage>
</organism>
<dbReference type="STRING" id="355243.SAMN03080615_00398"/>
<dbReference type="EMBL" id="FOGB01000001">
    <property type="protein sequence ID" value="SEQ09609.1"/>
    <property type="molecule type" value="Genomic_DNA"/>
</dbReference>
<proteinExistence type="predicted"/>
<evidence type="ECO:0000313" key="2">
    <source>
        <dbReference type="Proteomes" id="UP000198749"/>
    </source>
</evidence>
<protein>
    <submittedName>
        <fullName evidence="1">Uncharacterized protein</fullName>
    </submittedName>
</protein>
<dbReference type="AlphaFoldDB" id="A0A1H9D8A1"/>
<accession>A0A1H9D8A1</accession>
<keyword evidence="2" id="KW-1185">Reference proteome</keyword>
<dbReference type="Proteomes" id="UP000198749">
    <property type="component" value="Unassembled WGS sequence"/>
</dbReference>
<name>A0A1H9D8A1_9GAMM</name>